<keyword evidence="1" id="KW-0812">Transmembrane</keyword>
<protein>
    <submittedName>
        <fullName evidence="2">Uncharacterized protein</fullName>
    </submittedName>
</protein>
<evidence type="ECO:0000313" key="3">
    <source>
        <dbReference type="Proteomes" id="UP001168990"/>
    </source>
</evidence>
<comment type="caution">
    <text evidence="2">The sequence shown here is derived from an EMBL/GenBank/DDBJ whole genome shotgun (WGS) entry which is preliminary data.</text>
</comment>
<accession>A0AA39FPD9</accession>
<proteinExistence type="predicted"/>
<reference evidence="2" key="1">
    <citation type="journal article" date="2023" name="bioRxiv">
        <title>Scaffold-level genome assemblies of two parasitoid biocontrol wasps reveal the parthenogenesis mechanism and an associated novel virus.</title>
        <authorList>
            <person name="Inwood S."/>
            <person name="Skelly J."/>
            <person name="Guhlin J."/>
            <person name="Harrop T."/>
            <person name="Goldson S."/>
            <person name="Dearden P."/>
        </authorList>
    </citation>
    <scope>NUCLEOTIDE SEQUENCE</scope>
    <source>
        <strain evidence="2">Irish</strain>
        <tissue evidence="2">Whole body</tissue>
    </source>
</reference>
<keyword evidence="1" id="KW-1133">Transmembrane helix</keyword>
<evidence type="ECO:0000313" key="2">
    <source>
        <dbReference type="EMBL" id="KAK0173347.1"/>
    </source>
</evidence>
<name>A0AA39FPD9_9HYME</name>
<reference evidence="2" key="2">
    <citation type="submission" date="2023-03" db="EMBL/GenBank/DDBJ databases">
        <authorList>
            <person name="Inwood S.N."/>
            <person name="Skelly J.G."/>
            <person name="Guhlin J."/>
            <person name="Harrop T.W.R."/>
            <person name="Goldson S.G."/>
            <person name="Dearden P.K."/>
        </authorList>
    </citation>
    <scope>NUCLEOTIDE SEQUENCE</scope>
    <source>
        <strain evidence="2">Irish</strain>
        <tissue evidence="2">Whole body</tissue>
    </source>
</reference>
<feature type="transmembrane region" description="Helical" evidence="1">
    <location>
        <begin position="111"/>
        <end position="137"/>
    </location>
</feature>
<evidence type="ECO:0000256" key="1">
    <source>
        <dbReference type="SAM" id="Phobius"/>
    </source>
</evidence>
<keyword evidence="1" id="KW-0472">Membrane</keyword>
<organism evidence="2 3">
    <name type="scientific">Microctonus aethiopoides</name>
    <dbReference type="NCBI Taxonomy" id="144406"/>
    <lineage>
        <taxon>Eukaryota</taxon>
        <taxon>Metazoa</taxon>
        <taxon>Ecdysozoa</taxon>
        <taxon>Arthropoda</taxon>
        <taxon>Hexapoda</taxon>
        <taxon>Insecta</taxon>
        <taxon>Pterygota</taxon>
        <taxon>Neoptera</taxon>
        <taxon>Endopterygota</taxon>
        <taxon>Hymenoptera</taxon>
        <taxon>Apocrita</taxon>
        <taxon>Ichneumonoidea</taxon>
        <taxon>Braconidae</taxon>
        <taxon>Euphorinae</taxon>
        <taxon>Microctonus</taxon>
    </lineage>
</organism>
<dbReference type="AlphaFoldDB" id="A0AA39FPD9"/>
<dbReference type="Proteomes" id="UP001168990">
    <property type="component" value="Unassembled WGS sequence"/>
</dbReference>
<keyword evidence="3" id="KW-1185">Reference proteome</keyword>
<sequence>MSITSKLHQKHSGLITTQRMGAWVDHCFVDATKRILKNSCALKANWKISGRTRITRVRTRTRIRTRRRTIQDCDADIFTWTKCLTRTSKIFQVISIRTGESLLRLLLPRSLLLSLSNSMIHLTVMLDLIILAFYFLYHCYFPNIHRDLSSINNRSL</sequence>
<dbReference type="EMBL" id="JAQQBS010000002">
    <property type="protein sequence ID" value="KAK0173347.1"/>
    <property type="molecule type" value="Genomic_DNA"/>
</dbReference>
<gene>
    <name evidence="2" type="ORF">PV328_006561</name>
</gene>